<evidence type="ECO:0000256" key="4">
    <source>
        <dbReference type="ARBA" id="ARBA00023027"/>
    </source>
</evidence>
<dbReference type="Pfam" id="PF05406">
    <property type="entry name" value="WGR"/>
    <property type="match status" value="1"/>
</dbReference>
<evidence type="ECO:0000256" key="5">
    <source>
        <dbReference type="ARBA" id="ARBA00033987"/>
    </source>
</evidence>
<keyword evidence="4" id="KW-0520">NAD</keyword>
<dbReference type="Proteomes" id="UP001311915">
    <property type="component" value="Unassembled WGS sequence"/>
</dbReference>
<dbReference type="GO" id="GO:0005730">
    <property type="term" value="C:nucleolus"/>
    <property type="evidence" value="ECO:0007669"/>
    <property type="project" value="TreeGrafter"/>
</dbReference>
<protein>
    <recommendedName>
        <fullName evidence="1">NAD(+) ADP-ribosyltransferase</fullName>
        <ecNumber evidence="1">2.4.2.30</ecNumber>
    </recommendedName>
</protein>
<name>A0AAV9LUP1_9SOLN</name>
<evidence type="ECO:0000259" key="6">
    <source>
        <dbReference type="PROSITE" id="PS51977"/>
    </source>
</evidence>
<keyword evidence="2" id="KW-0328">Glycosyltransferase</keyword>
<evidence type="ECO:0000256" key="1">
    <source>
        <dbReference type="ARBA" id="ARBA00012020"/>
    </source>
</evidence>
<gene>
    <name evidence="8" type="ORF">R3W88_021070</name>
    <name evidence="7" type="ORF">R3W88_034182</name>
</gene>
<dbReference type="InterPro" id="IPR050800">
    <property type="entry name" value="ARTD/PARP"/>
</dbReference>
<dbReference type="GO" id="GO:0006302">
    <property type="term" value="P:double-strand break repair"/>
    <property type="evidence" value="ECO:0007669"/>
    <property type="project" value="TreeGrafter"/>
</dbReference>
<dbReference type="SUPFAM" id="SSF142921">
    <property type="entry name" value="WGR domain-like"/>
    <property type="match status" value="1"/>
</dbReference>
<keyword evidence="9" id="KW-1185">Reference proteome</keyword>
<dbReference type="EMBL" id="JAWPEI010000004">
    <property type="protein sequence ID" value="KAK4728082.1"/>
    <property type="molecule type" value="Genomic_DNA"/>
</dbReference>
<comment type="catalytic activity">
    <reaction evidence="5">
        <text>NAD(+) + (ADP-D-ribosyl)n-acceptor = nicotinamide + (ADP-D-ribosyl)n+1-acceptor + H(+).</text>
        <dbReference type="EC" id="2.4.2.30"/>
    </reaction>
</comment>
<evidence type="ECO:0000313" key="7">
    <source>
        <dbReference type="EMBL" id="KAK4706276.1"/>
    </source>
</evidence>
<dbReference type="PROSITE" id="PS51977">
    <property type="entry name" value="WGR"/>
    <property type="match status" value="1"/>
</dbReference>
<dbReference type="PANTHER" id="PTHR10459">
    <property type="entry name" value="DNA LIGASE"/>
    <property type="match status" value="1"/>
</dbReference>
<dbReference type="GO" id="GO:0003950">
    <property type="term" value="F:NAD+ poly-ADP-ribosyltransferase activity"/>
    <property type="evidence" value="ECO:0007669"/>
    <property type="project" value="UniProtKB-EC"/>
</dbReference>
<dbReference type="GO" id="GO:1990404">
    <property type="term" value="F:NAD+-protein mono-ADP-ribosyltransferase activity"/>
    <property type="evidence" value="ECO:0007669"/>
    <property type="project" value="TreeGrafter"/>
</dbReference>
<reference evidence="8 9" key="1">
    <citation type="submission" date="2023-10" db="EMBL/GenBank/DDBJ databases">
        <title>Genome-Wide Identification Analysis in wild type Solanum Pinnatisectum Reveals Some Genes Defensing Phytophthora Infestans.</title>
        <authorList>
            <person name="Sun C."/>
        </authorList>
    </citation>
    <scope>NUCLEOTIDE SEQUENCE [LARGE SCALE GENOMIC DNA]</scope>
    <source>
        <strain evidence="8">LQN</strain>
        <tissue evidence="8">Leaf</tissue>
    </source>
</reference>
<dbReference type="InterPro" id="IPR036930">
    <property type="entry name" value="WGR_dom_sf"/>
</dbReference>
<organism evidence="8 9">
    <name type="scientific">Solanum pinnatisectum</name>
    <name type="common">tansyleaf nightshade</name>
    <dbReference type="NCBI Taxonomy" id="50273"/>
    <lineage>
        <taxon>Eukaryota</taxon>
        <taxon>Viridiplantae</taxon>
        <taxon>Streptophyta</taxon>
        <taxon>Embryophyta</taxon>
        <taxon>Tracheophyta</taxon>
        <taxon>Spermatophyta</taxon>
        <taxon>Magnoliopsida</taxon>
        <taxon>eudicotyledons</taxon>
        <taxon>Gunneridae</taxon>
        <taxon>Pentapetalae</taxon>
        <taxon>asterids</taxon>
        <taxon>lamiids</taxon>
        <taxon>Solanales</taxon>
        <taxon>Solanaceae</taxon>
        <taxon>Solanoideae</taxon>
        <taxon>Solaneae</taxon>
        <taxon>Solanum</taxon>
    </lineage>
</organism>
<comment type="caution">
    <text evidence="8">The sequence shown here is derived from an EMBL/GenBank/DDBJ whole genome shotgun (WGS) entry which is preliminary data.</text>
</comment>
<dbReference type="EMBL" id="JAWPEI010000113">
    <property type="protein sequence ID" value="KAK4706276.1"/>
    <property type="molecule type" value="Genomic_DNA"/>
</dbReference>
<evidence type="ECO:0000256" key="3">
    <source>
        <dbReference type="ARBA" id="ARBA00022679"/>
    </source>
</evidence>
<feature type="domain" description="WGR" evidence="6">
    <location>
        <begin position="44"/>
        <end position="88"/>
    </location>
</feature>
<dbReference type="EC" id="2.4.2.30" evidence="1"/>
<keyword evidence="3" id="KW-0808">Transferase</keyword>
<dbReference type="InterPro" id="IPR008893">
    <property type="entry name" value="WGR_domain"/>
</dbReference>
<proteinExistence type="predicted"/>
<dbReference type="GO" id="GO:0070212">
    <property type="term" value="P:protein poly-ADP-ribosylation"/>
    <property type="evidence" value="ECO:0007669"/>
    <property type="project" value="TreeGrafter"/>
</dbReference>
<dbReference type="PANTHER" id="PTHR10459:SF60">
    <property type="entry name" value="POLY [ADP-RIBOSE] POLYMERASE 2"/>
    <property type="match status" value="1"/>
</dbReference>
<evidence type="ECO:0000313" key="9">
    <source>
        <dbReference type="Proteomes" id="UP001311915"/>
    </source>
</evidence>
<accession>A0AAV9LUP1</accession>
<dbReference type="AlphaFoldDB" id="A0AAV9LUP1"/>
<evidence type="ECO:0000256" key="2">
    <source>
        <dbReference type="ARBA" id="ARBA00022676"/>
    </source>
</evidence>
<evidence type="ECO:0000313" key="8">
    <source>
        <dbReference type="EMBL" id="KAK4728082.1"/>
    </source>
</evidence>
<sequence>MIASCLLLKCLAVGDEGETEKLVTATKKGAAVLDIYLSNEIKALYHVLQQGNDIYDATLNQTNVENNNNKFYIIQVLGDSPFVASYAS</sequence>